<dbReference type="PANTHER" id="PTHR30346:SF29">
    <property type="entry name" value="LYSR SUBSTRATE-BINDING"/>
    <property type="match status" value="1"/>
</dbReference>
<organism evidence="6 7">
    <name type="scientific">Clavibacter michiganensis</name>
    <dbReference type="NCBI Taxonomy" id="28447"/>
    <lineage>
        <taxon>Bacteria</taxon>
        <taxon>Bacillati</taxon>
        <taxon>Actinomycetota</taxon>
        <taxon>Actinomycetes</taxon>
        <taxon>Micrococcales</taxon>
        <taxon>Microbacteriaceae</taxon>
        <taxon>Clavibacter</taxon>
    </lineage>
</organism>
<keyword evidence="3" id="KW-0238">DNA-binding</keyword>
<keyword evidence="2" id="KW-0805">Transcription regulation</keyword>
<evidence type="ECO:0000256" key="2">
    <source>
        <dbReference type="ARBA" id="ARBA00023015"/>
    </source>
</evidence>
<dbReference type="Pfam" id="PF00126">
    <property type="entry name" value="HTH_1"/>
    <property type="match status" value="1"/>
</dbReference>
<evidence type="ECO:0000259" key="5">
    <source>
        <dbReference type="PROSITE" id="PS50931"/>
    </source>
</evidence>
<reference evidence="6 7" key="1">
    <citation type="submission" date="2016-08" db="EMBL/GenBank/DDBJ databases">
        <title>Genome sequence of Clavibacter michiganensis spp strain CFBP8017.</title>
        <authorList>
            <person name="Thapa S.P."/>
            <person name="Coaker G."/>
            <person name="Jacques M.-A."/>
        </authorList>
    </citation>
    <scope>NUCLEOTIDE SEQUENCE [LARGE SCALE GENOMIC DNA]</scope>
    <source>
        <strain evidence="6">CFBP8017</strain>
    </source>
</reference>
<keyword evidence="4" id="KW-0804">Transcription</keyword>
<dbReference type="PANTHER" id="PTHR30346">
    <property type="entry name" value="TRANSCRIPTIONAL DUAL REGULATOR HCAR-RELATED"/>
    <property type="match status" value="1"/>
</dbReference>
<dbReference type="Pfam" id="PF03466">
    <property type="entry name" value="LysR_substrate"/>
    <property type="match status" value="1"/>
</dbReference>
<evidence type="ECO:0000313" key="6">
    <source>
        <dbReference type="EMBL" id="OUE20280.1"/>
    </source>
</evidence>
<evidence type="ECO:0000256" key="3">
    <source>
        <dbReference type="ARBA" id="ARBA00023125"/>
    </source>
</evidence>
<dbReference type="Gene3D" id="3.40.190.10">
    <property type="entry name" value="Periplasmic binding protein-like II"/>
    <property type="match status" value="2"/>
</dbReference>
<dbReference type="GO" id="GO:0032993">
    <property type="term" value="C:protein-DNA complex"/>
    <property type="evidence" value="ECO:0007669"/>
    <property type="project" value="TreeGrafter"/>
</dbReference>
<dbReference type="PROSITE" id="PS50931">
    <property type="entry name" value="HTH_LYSR"/>
    <property type="match status" value="1"/>
</dbReference>
<gene>
    <name evidence="6" type="primary">gltC_2</name>
    <name evidence="6" type="ORF">BFL36_11495</name>
</gene>
<dbReference type="AlphaFoldDB" id="A0A251Y7N5"/>
<name>A0A251Y7N5_9MICO</name>
<dbReference type="GO" id="GO:0003700">
    <property type="term" value="F:DNA-binding transcription factor activity"/>
    <property type="evidence" value="ECO:0007669"/>
    <property type="project" value="InterPro"/>
</dbReference>
<comment type="similarity">
    <text evidence="1">Belongs to the LysR transcriptional regulatory family.</text>
</comment>
<dbReference type="Proteomes" id="UP000195011">
    <property type="component" value="Unassembled WGS sequence"/>
</dbReference>
<proteinExistence type="inferred from homology"/>
<dbReference type="InterPro" id="IPR036388">
    <property type="entry name" value="WH-like_DNA-bd_sf"/>
</dbReference>
<dbReference type="EMBL" id="MDJY01000056">
    <property type="protein sequence ID" value="OUE20280.1"/>
    <property type="molecule type" value="Genomic_DNA"/>
</dbReference>
<dbReference type="InterPro" id="IPR036390">
    <property type="entry name" value="WH_DNA-bd_sf"/>
</dbReference>
<dbReference type="InterPro" id="IPR000847">
    <property type="entry name" value="LysR_HTH_N"/>
</dbReference>
<dbReference type="Gene3D" id="1.10.10.10">
    <property type="entry name" value="Winged helix-like DNA-binding domain superfamily/Winged helix DNA-binding domain"/>
    <property type="match status" value="1"/>
</dbReference>
<accession>A0A251Y7N5</accession>
<dbReference type="GO" id="GO:0003677">
    <property type="term" value="F:DNA binding"/>
    <property type="evidence" value="ECO:0007669"/>
    <property type="project" value="UniProtKB-KW"/>
</dbReference>
<evidence type="ECO:0000256" key="1">
    <source>
        <dbReference type="ARBA" id="ARBA00009437"/>
    </source>
</evidence>
<dbReference type="SUPFAM" id="SSF46785">
    <property type="entry name" value="Winged helix' DNA-binding domain"/>
    <property type="match status" value="1"/>
</dbReference>
<protein>
    <submittedName>
        <fullName evidence="6">HTH-type transcriptional regulator GltC</fullName>
    </submittedName>
</protein>
<evidence type="ECO:0000256" key="4">
    <source>
        <dbReference type="ARBA" id="ARBA00023163"/>
    </source>
</evidence>
<sequence length="310" mass="34043">MLAWDPAEAHVLEMRRLRLLRELKLRGTIGAVADALSFSPSSVSQQLSQLEREAGVPLLRRVGRRVVLTPQAEILVEHTTALLERLERAETEVNASLANVSGTIRIAAFQSALLALVPPALTILRDDYPDLRVEITMREPESGLHDVWARDHDLVIAEQYPAHAAPRPADLDREELCVDPLRLGLPPGREDVRTVSEARRLPWVMEPAGTASRHFAEQVCRVAGFEPDVRYVTADLQAHIDLVRGGHAASVLPDLVWAGREPDVRLVGLPGSPRRTVFTSSRVGSLDRPGIRACRDALARAVELMGPTAG</sequence>
<dbReference type="InterPro" id="IPR005119">
    <property type="entry name" value="LysR_subst-bd"/>
</dbReference>
<evidence type="ECO:0000313" key="7">
    <source>
        <dbReference type="Proteomes" id="UP000195011"/>
    </source>
</evidence>
<feature type="domain" description="HTH lysR-type" evidence="5">
    <location>
        <begin position="12"/>
        <end position="69"/>
    </location>
</feature>
<comment type="caution">
    <text evidence="6">The sequence shown here is derived from an EMBL/GenBank/DDBJ whole genome shotgun (WGS) entry which is preliminary data.</text>
</comment>
<dbReference type="SUPFAM" id="SSF53850">
    <property type="entry name" value="Periplasmic binding protein-like II"/>
    <property type="match status" value="1"/>
</dbReference>